<dbReference type="CDD" id="cd00383">
    <property type="entry name" value="trans_reg_C"/>
    <property type="match status" value="1"/>
</dbReference>
<dbReference type="RefSeq" id="WP_091830030.1">
    <property type="nucleotide sequence ID" value="NZ_FNZK01000004.1"/>
</dbReference>
<dbReference type="GO" id="GO:0032993">
    <property type="term" value="C:protein-DNA complex"/>
    <property type="evidence" value="ECO:0007669"/>
    <property type="project" value="TreeGrafter"/>
</dbReference>
<evidence type="ECO:0000256" key="3">
    <source>
        <dbReference type="ARBA" id="ARBA00023015"/>
    </source>
</evidence>
<evidence type="ECO:0000256" key="6">
    <source>
        <dbReference type="PROSITE-ProRule" id="PRU00169"/>
    </source>
</evidence>
<dbReference type="SMART" id="SM00448">
    <property type="entry name" value="REC"/>
    <property type="match status" value="1"/>
</dbReference>
<dbReference type="PROSITE" id="PS50110">
    <property type="entry name" value="RESPONSE_REGULATORY"/>
    <property type="match status" value="1"/>
</dbReference>
<keyword evidence="3" id="KW-0805">Transcription regulation</keyword>
<evidence type="ECO:0000259" key="9">
    <source>
        <dbReference type="PROSITE" id="PS51755"/>
    </source>
</evidence>
<dbReference type="Gene3D" id="1.10.10.10">
    <property type="entry name" value="Winged helix-like DNA-binding domain superfamily/Winged helix DNA-binding domain"/>
    <property type="match status" value="1"/>
</dbReference>
<feature type="modified residue" description="4-aspartylphosphate" evidence="6">
    <location>
        <position position="54"/>
    </location>
</feature>
<reference evidence="10 11" key="1">
    <citation type="submission" date="2016-10" db="EMBL/GenBank/DDBJ databases">
        <authorList>
            <person name="de Groot N.N."/>
        </authorList>
    </citation>
    <scope>NUCLEOTIDE SEQUENCE [LARGE SCALE GENOMIC DNA]</scope>
    <source>
        <strain evidence="10 11">DSM 2179</strain>
    </source>
</reference>
<dbReference type="FunFam" id="3.40.50.2300:FF:000001">
    <property type="entry name" value="DNA-binding response regulator PhoB"/>
    <property type="match status" value="1"/>
</dbReference>
<evidence type="ECO:0000256" key="1">
    <source>
        <dbReference type="ARBA" id="ARBA00022553"/>
    </source>
</evidence>
<dbReference type="AlphaFoldDB" id="A0A1H6X983"/>
<dbReference type="PANTHER" id="PTHR48111:SF1">
    <property type="entry name" value="TWO-COMPONENT RESPONSE REGULATOR ORR33"/>
    <property type="match status" value="1"/>
</dbReference>
<evidence type="ECO:0000313" key="11">
    <source>
        <dbReference type="Proteomes" id="UP000199662"/>
    </source>
</evidence>
<proteinExistence type="predicted"/>
<dbReference type="SMART" id="SM00862">
    <property type="entry name" value="Trans_reg_C"/>
    <property type="match status" value="1"/>
</dbReference>
<evidence type="ECO:0000256" key="7">
    <source>
        <dbReference type="PROSITE-ProRule" id="PRU01091"/>
    </source>
</evidence>
<dbReference type="Gene3D" id="6.10.250.690">
    <property type="match status" value="1"/>
</dbReference>
<feature type="DNA-binding region" description="OmpR/PhoB-type" evidence="7">
    <location>
        <begin position="129"/>
        <end position="228"/>
    </location>
</feature>
<evidence type="ECO:0000256" key="2">
    <source>
        <dbReference type="ARBA" id="ARBA00023012"/>
    </source>
</evidence>
<name>A0A1H6X983_9FIRM</name>
<evidence type="ECO:0000256" key="4">
    <source>
        <dbReference type="ARBA" id="ARBA00023125"/>
    </source>
</evidence>
<keyword evidence="5" id="KW-0804">Transcription</keyword>
<dbReference type="Pfam" id="PF00072">
    <property type="entry name" value="Response_reg"/>
    <property type="match status" value="1"/>
</dbReference>
<evidence type="ECO:0000313" key="10">
    <source>
        <dbReference type="EMBL" id="SEJ21460.1"/>
    </source>
</evidence>
<protein>
    <submittedName>
        <fullName evidence="10">DNA-binding response regulator, OmpR family, contains REC and winged-helix (WHTH) domain</fullName>
    </submittedName>
</protein>
<dbReference type="Proteomes" id="UP000199662">
    <property type="component" value="Unassembled WGS sequence"/>
</dbReference>
<dbReference type="SUPFAM" id="SSF52172">
    <property type="entry name" value="CheY-like"/>
    <property type="match status" value="1"/>
</dbReference>
<dbReference type="SUPFAM" id="SSF46894">
    <property type="entry name" value="C-terminal effector domain of the bipartite response regulators"/>
    <property type="match status" value="1"/>
</dbReference>
<feature type="domain" description="OmpR/PhoB-type" evidence="9">
    <location>
        <begin position="129"/>
        <end position="228"/>
    </location>
</feature>
<keyword evidence="11" id="KW-1185">Reference proteome</keyword>
<dbReference type="GO" id="GO:0005829">
    <property type="term" value="C:cytosol"/>
    <property type="evidence" value="ECO:0007669"/>
    <property type="project" value="TreeGrafter"/>
</dbReference>
<dbReference type="CDD" id="cd17574">
    <property type="entry name" value="REC_OmpR"/>
    <property type="match status" value="1"/>
</dbReference>
<dbReference type="GO" id="GO:0000156">
    <property type="term" value="F:phosphorelay response regulator activity"/>
    <property type="evidence" value="ECO:0007669"/>
    <property type="project" value="TreeGrafter"/>
</dbReference>
<dbReference type="InterPro" id="IPR036388">
    <property type="entry name" value="WH-like_DNA-bd_sf"/>
</dbReference>
<accession>A0A1H6X983</accession>
<dbReference type="STRING" id="84035.SAMN05660742_104185"/>
<sequence>MLQHSVLIVDDDVKLVELLQTYFEQEQFLVYTAYDGLEAIELVNKRKPDIMILDIMLPGMDGREVCRKIRQHNDVPIIMLTAKDDESDRLVGLGIGADDYVTKPFSMKEVVARAKVILRRIHGEVVEKKTVLQFREIMIDLDRHQVKRSGEVVDLTPTEFKLLEVLARAPERVYSRFQLMENTQGYAFDGYERTIDAHIRNLRRKLEPDSRNPQYVLTVYGVGYKFAGESHV</sequence>
<dbReference type="InterPro" id="IPR039420">
    <property type="entry name" value="WalR-like"/>
</dbReference>
<dbReference type="EMBL" id="FNZK01000004">
    <property type="protein sequence ID" value="SEJ21460.1"/>
    <property type="molecule type" value="Genomic_DNA"/>
</dbReference>
<dbReference type="PANTHER" id="PTHR48111">
    <property type="entry name" value="REGULATOR OF RPOS"/>
    <property type="match status" value="1"/>
</dbReference>
<dbReference type="InterPro" id="IPR016032">
    <property type="entry name" value="Sig_transdc_resp-reg_C-effctor"/>
</dbReference>
<keyword evidence="2" id="KW-0902">Two-component regulatory system</keyword>
<dbReference type="GO" id="GO:0000976">
    <property type="term" value="F:transcription cis-regulatory region binding"/>
    <property type="evidence" value="ECO:0007669"/>
    <property type="project" value="TreeGrafter"/>
</dbReference>
<dbReference type="Gene3D" id="3.40.50.2300">
    <property type="match status" value="1"/>
</dbReference>
<feature type="domain" description="Response regulatory" evidence="8">
    <location>
        <begin position="5"/>
        <end position="118"/>
    </location>
</feature>
<keyword evidence="4 7" id="KW-0238">DNA-binding</keyword>
<dbReference type="InterPro" id="IPR011006">
    <property type="entry name" value="CheY-like_superfamily"/>
</dbReference>
<dbReference type="GO" id="GO:0006355">
    <property type="term" value="P:regulation of DNA-templated transcription"/>
    <property type="evidence" value="ECO:0007669"/>
    <property type="project" value="InterPro"/>
</dbReference>
<dbReference type="PROSITE" id="PS51755">
    <property type="entry name" value="OMPR_PHOB"/>
    <property type="match status" value="1"/>
</dbReference>
<gene>
    <name evidence="10" type="ORF">SAMN05660742_104185</name>
</gene>
<keyword evidence="1 6" id="KW-0597">Phosphoprotein</keyword>
<evidence type="ECO:0000259" key="8">
    <source>
        <dbReference type="PROSITE" id="PS50110"/>
    </source>
</evidence>
<dbReference type="InterPro" id="IPR001789">
    <property type="entry name" value="Sig_transdc_resp-reg_receiver"/>
</dbReference>
<dbReference type="InterPro" id="IPR001867">
    <property type="entry name" value="OmpR/PhoB-type_DNA-bd"/>
</dbReference>
<dbReference type="FunFam" id="1.10.10.10:FF:000018">
    <property type="entry name" value="DNA-binding response regulator ResD"/>
    <property type="match status" value="1"/>
</dbReference>
<organism evidence="10 11">
    <name type="scientific">Propionispira arboris</name>
    <dbReference type="NCBI Taxonomy" id="84035"/>
    <lineage>
        <taxon>Bacteria</taxon>
        <taxon>Bacillati</taxon>
        <taxon>Bacillota</taxon>
        <taxon>Negativicutes</taxon>
        <taxon>Selenomonadales</taxon>
        <taxon>Selenomonadaceae</taxon>
        <taxon>Propionispira</taxon>
    </lineage>
</organism>
<dbReference type="Pfam" id="PF00486">
    <property type="entry name" value="Trans_reg_C"/>
    <property type="match status" value="1"/>
</dbReference>
<evidence type="ECO:0000256" key="5">
    <source>
        <dbReference type="ARBA" id="ARBA00023163"/>
    </source>
</evidence>